<accession>A0ACC0ESJ9</accession>
<reference evidence="2" key="1">
    <citation type="journal article" date="2018" name="BMC Genomics">
        <title>Genomic insights into host adaptation between the wheat stripe rust pathogen (Puccinia striiformis f. sp. tritici) and the barley stripe rust pathogen (Puccinia striiformis f. sp. hordei).</title>
        <authorList>
            <person name="Xia C."/>
            <person name="Wang M."/>
            <person name="Yin C."/>
            <person name="Cornejo O.E."/>
            <person name="Hulbert S.H."/>
            <person name="Chen X."/>
        </authorList>
    </citation>
    <scope>NUCLEOTIDE SEQUENCE [LARGE SCALE GENOMIC DNA]</scope>
    <source>
        <strain evidence="2">93-210</strain>
    </source>
</reference>
<proteinExistence type="predicted"/>
<dbReference type="Proteomes" id="UP001060170">
    <property type="component" value="Chromosome 3"/>
</dbReference>
<protein>
    <submittedName>
        <fullName evidence="1">Uncharacterized protein</fullName>
    </submittedName>
</protein>
<name>A0ACC0ESJ9_9BASI</name>
<evidence type="ECO:0000313" key="1">
    <source>
        <dbReference type="EMBL" id="KAI7959590.1"/>
    </source>
</evidence>
<organism evidence="1 2">
    <name type="scientific">Puccinia striiformis f. sp. tritici</name>
    <dbReference type="NCBI Taxonomy" id="168172"/>
    <lineage>
        <taxon>Eukaryota</taxon>
        <taxon>Fungi</taxon>
        <taxon>Dikarya</taxon>
        <taxon>Basidiomycota</taxon>
        <taxon>Pucciniomycotina</taxon>
        <taxon>Pucciniomycetes</taxon>
        <taxon>Pucciniales</taxon>
        <taxon>Pucciniaceae</taxon>
        <taxon>Puccinia</taxon>
    </lineage>
</organism>
<dbReference type="EMBL" id="CM045867">
    <property type="protein sequence ID" value="KAI7959590.1"/>
    <property type="molecule type" value="Genomic_DNA"/>
</dbReference>
<comment type="caution">
    <text evidence="1">The sequence shown here is derived from an EMBL/GenBank/DDBJ whole genome shotgun (WGS) entry which is preliminary data.</text>
</comment>
<keyword evidence="2" id="KW-1185">Reference proteome</keyword>
<gene>
    <name evidence="1" type="ORF">MJO28_003381</name>
</gene>
<evidence type="ECO:0000313" key="2">
    <source>
        <dbReference type="Proteomes" id="UP001060170"/>
    </source>
</evidence>
<reference evidence="1 2" key="3">
    <citation type="journal article" date="2022" name="Microbiol. Spectr.">
        <title>Folding features and dynamics of 3D genome architecture in plant fungal pathogens.</title>
        <authorList>
            <person name="Xia C."/>
        </authorList>
    </citation>
    <scope>NUCLEOTIDE SEQUENCE [LARGE SCALE GENOMIC DNA]</scope>
    <source>
        <strain evidence="1 2">93-210</strain>
    </source>
</reference>
<reference evidence="2" key="2">
    <citation type="journal article" date="2018" name="Mol. Plant Microbe Interact.">
        <title>Genome sequence resources for the wheat stripe rust pathogen (Puccinia striiformis f. sp. tritici) and the barley stripe rust pathogen (Puccinia striiformis f. sp. hordei).</title>
        <authorList>
            <person name="Xia C."/>
            <person name="Wang M."/>
            <person name="Yin C."/>
            <person name="Cornejo O.E."/>
            <person name="Hulbert S.H."/>
            <person name="Chen X."/>
        </authorList>
    </citation>
    <scope>NUCLEOTIDE SEQUENCE [LARGE SCALE GENOMIC DNA]</scope>
    <source>
        <strain evidence="2">93-210</strain>
    </source>
</reference>
<sequence length="216" mass="24447">MLSPLAAFSHQLIRLLRRAHSLPAPRQPNTQGQGQQENSYHLSQFPSRSLPFHAKTDLNPSFHALRLPGLGKALRENTMEGSTQADASKIYRMLLLHKLASETRIYRRLLLKEAKKDLPFNTQAKMIALNDLVEKQFAPQTSIHHPRIWNLRRQGGDHVLQNLGTPPVPQPDAKGLLRQPSIRLRLEVQISSSCFTTLLKCALLCSIILQIILYLC</sequence>